<comment type="caution">
    <text evidence="1">The sequence shown here is derived from an EMBL/GenBank/DDBJ whole genome shotgun (WGS) entry which is preliminary data.</text>
</comment>
<reference evidence="2" key="1">
    <citation type="submission" date="2023-07" db="EMBL/GenBank/DDBJ databases">
        <title>30 novel species of actinomycetes from the DSMZ collection.</title>
        <authorList>
            <person name="Nouioui I."/>
        </authorList>
    </citation>
    <scope>NUCLEOTIDE SEQUENCE [LARGE SCALE GENOMIC DNA]</scope>
    <source>
        <strain evidence="2">DSM 42041</strain>
    </source>
</reference>
<gene>
    <name evidence="1" type="ORF">RM572_02065</name>
</gene>
<evidence type="ECO:0000313" key="2">
    <source>
        <dbReference type="Proteomes" id="UP001183414"/>
    </source>
</evidence>
<keyword evidence="2" id="KW-1185">Reference proteome</keyword>
<proteinExistence type="predicted"/>
<sequence length="107" mass="11507">MRSASLPESADALPVDPDTIRATIGRALIEGPAPRYATLEELEGLLRGHVQLLLPEAQEAGAPRNLLASVRVHLKEGMGEGLVSARVHVRQLAHDARALLRHVEAGR</sequence>
<dbReference type="Pfam" id="PF19979">
    <property type="entry name" value="DUF6415"/>
    <property type="match status" value="1"/>
</dbReference>
<dbReference type="EMBL" id="JAVREQ010000001">
    <property type="protein sequence ID" value="MDT0377560.1"/>
    <property type="molecule type" value="Genomic_DNA"/>
</dbReference>
<dbReference type="Proteomes" id="UP001183414">
    <property type="component" value="Unassembled WGS sequence"/>
</dbReference>
<dbReference type="InterPro" id="IPR046300">
    <property type="entry name" value="DUF6415"/>
</dbReference>
<organism evidence="1 2">
    <name type="scientific">Streptomyces hazeniae</name>
    <dbReference type="NCBI Taxonomy" id="3075538"/>
    <lineage>
        <taxon>Bacteria</taxon>
        <taxon>Bacillati</taxon>
        <taxon>Actinomycetota</taxon>
        <taxon>Actinomycetes</taxon>
        <taxon>Kitasatosporales</taxon>
        <taxon>Streptomycetaceae</taxon>
        <taxon>Streptomyces</taxon>
    </lineage>
</organism>
<evidence type="ECO:0000313" key="1">
    <source>
        <dbReference type="EMBL" id="MDT0377560.1"/>
    </source>
</evidence>
<name>A0ABU2NLC5_9ACTN</name>
<accession>A0ABU2NLC5</accession>
<dbReference type="RefSeq" id="WP_311671519.1">
    <property type="nucleotide sequence ID" value="NZ_JAVREQ010000001.1"/>
</dbReference>
<protein>
    <submittedName>
        <fullName evidence="1">DUF6415 family natural product biosynthesis protein</fullName>
    </submittedName>
</protein>